<dbReference type="EMBL" id="JAINUF010000004">
    <property type="protein sequence ID" value="KAJ8363579.1"/>
    <property type="molecule type" value="Genomic_DNA"/>
</dbReference>
<keyword evidence="4" id="KW-1185">Reference proteome</keyword>
<dbReference type="GO" id="GO:0060090">
    <property type="term" value="F:molecular adaptor activity"/>
    <property type="evidence" value="ECO:0007669"/>
    <property type="project" value="TreeGrafter"/>
</dbReference>
<proteinExistence type="inferred from homology"/>
<comment type="similarity">
    <text evidence="1">Belongs to the SAPAP family.</text>
</comment>
<dbReference type="Proteomes" id="UP001152622">
    <property type="component" value="Chromosome 4"/>
</dbReference>
<protein>
    <recommendedName>
        <fullName evidence="5">Disks large-associated protein 3</fullName>
    </recommendedName>
</protein>
<feature type="region of interest" description="Disordered" evidence="2">
    <location>
        <begin position="62"/>
        <end position="121"/>
    </location>
</feature>
<feature type="compositionally biased region" description="Pro residues" evidence="2">
    <location>
        <begin position="70"/>
        <end position="82"/>
    </location>
</feature>
<feature type="compositionally biased region" description="Basic and acidic residues" evidence="2">
    <location>
        <begin position="180"/>
        <end position="196"/>
    </location>
</feature>
<evidence type="ECO:0000313" key="4">
    <source>
        <dbReference type="Proteomes" id="UP001152622"/>
    </source>
</evidence>
<dbReference type="AlphaFoldDB" id="A0A9Q1FPC7"/>
<evidence type="ECO:0000256" key="2">
    <source>
        <dbReference type="SAM" id="MobiDB-lite"/>
    </source>
</evidence>
<feature type="region of interest" description="Disordered" evidence="2">
    <location>
        <begin position="302"/>
        <end position="373"/>
    </location>
</feature>
<dbReference type="PANTHER" id="PTHR12353:SF4">
    <property type="entry name" value="DISKS LARGE-ASSOCIATED PROTEIN 3"/>
    <property type="match status" value="1"/>
</dbReference>
<feature type="region of interest" description="Disordered" evidence="2">
    <location>
        <begin position="171"/>
        <end position="261"/>
    </location>
</feature>
<accession>A0A9Q1FPC7</accession>
<evidence type="ECO:0000313" key="3">
    <source>
        <dbReference type="EMBL" id="KAJ8363579.1"/>
    </source>
</evidence>
<feature type="compositionally biased region" description="Basic and acidic residues" evidence="2">
    <location>
        <begin position="229"/>
        <end position="243"/>
    </location>
</feature>
<dbReference type="PANTHER" id="PTHR12353">
    <property type="entry name" value="DISKS LARGE-ASSOCIATED PROTEIN DAP SAP90/PSD-95-ASSOCIATED PROTEIN"/>
    <property type="match status" value="1"/>
</dbReference>
<gene>
    <name evidence="3" type="ORF">SKAU_G00124100</name>
</gene>
<dbReference type="GO" id="GO:0099572">
    <property type="term" value="C:postsynaptic specialization"/>
    <property type="evidence" value="ECO:0007669"/>
    <property type="project" value="TreeGrafter"/>
</dbReference>
<name>A0A9Q1FPC7_SYNKA</name>
<sequence length="403" mass="44059">MRPLSARAAHHAPAVKGYHVSRSLSQHSSAPCHCMPEDCDVPRDYAPHPTDHRGAAEHYQGHGEHAYYPPGAPPEHLPPPPSGGGTFPRAHPSQQAYDSCEECLSSGQGGHPPGGKMQRIPPNLLDQFEKQLPFHPEGFHTLQYQRSASGEQRSESPSRIRHLVHSVQRLFAKSHSLEAPSKREYNGTRSEHRERGGGGGGHRGGGEEPPQQHYGSQHVSRSTRRSKSRERSKSGDYRRESRHEPRHRSRTAGWWSSDDNLDSDSSFLVTAAAAGGRGGRGMIQAHETLDGAIQDLTRKTHKAKGAPGGVPGLHHHGLGRGGRTLPKEEHLVHHDREPGQRGVPPKQGRVRQGAGAPGVEGQGAQLPLPTGEAFVTWPGPPSCQRSDRQIISLNKHRLRLIDF</sequence>
<feature type="compositionally biased region" description="Basic and acidic residues" evidence="2">
    <location>
        <begin position="325"/>
        <end position="339"/>
    </location>
</feature>
<evidence type="ECO:0000256" key="1">
    <source>
        <dbReference type="ARBA" id="ARBA00008839"/>
    </source>
</evidence>
<organism evidence="3 4">
    <name type="scientific">Synaphobranchus kaupii</name>
    <name type="common">Kaup's arrowtooth eel</name>
    <dbReference type="NCBI Taxonomy" id="118154"/>
    <lineage>
        <taxon>Eukaryota</taxon>
        <taxon>Metazoa</taxon>
        <taxon>Chordata</taxon>
        <taxon>Craniata</taxon>
        <taxon>Vertebrata</taxon>
        <taxon>Euteleostomi</taxon>
        <taxon>Actinopterygii</taxon>
        <taxon>Neopterygii</taxon>
        <taxon>Teleostei</taxon>
        <taxon>Anguilliformes</taxon>
        <taxon>Synaphobranchidae</taxon>
        <taxon>Synaphobranchus</taxon>
    </lineage>
</organism>
<comment type="caution">
    <text evidence="3">The sequence shown here is derived from an EMBL/GenBank/DDBJ whole genome shotgun (WGS) entry which is preliminary data.</text>
</comment>
<dbReference type="GO" id="GO:0023052">
    <property type="term" value="P:signaling"/>
    <property type="evidence" value="ECO:0007669"/>
    <property type="project" value="InterPro"/>
</dbReference>
<dbReference type="GO" id="GO:0098978">
    <property type="term" value="C:glutamatergic synapse"/>
    <property type="evidence" value="ECO:0007669"/>
    <property type="project" value="TreeGrafter"/>
</dbReference>
<reference evidence="3" key="1">
    <citation type="journal article" date="2023" name="Science">
        <title>Genome structures resolve the early diversification of teleost fishes.</title>
        <authorList>
            <person name="Parey E."/>
            <person name="Louis A."/>
            <person name="Montfort J."/>
            <person name="Bouchez O."/>
            <person name="Roques C."/>
            <person name="Iampietro C."/>
            <person name="Lluch J."/>
            <person name="Castinel A."/>
            <person name="Donnadieu C."/>
            <person name="Desvignes T."/>
            <person name="Floi Bucao C."/>
            <person name="Jouanno E."/>
            <person name="Wen M."/>
            <person name="Mejri S."/>
            <person name="Dirks R."/>
            <person name="Jansen H."/>
            <person name="Henkel C."/>
            <person name="Chen W.J."/>
            <person name="Zahm M."/>
            <person name="Cabau C."/>
            <person name="Klopp C."/>
            <person name="Thompson A.W."/>
            <person name="Robinson-Rechavi M."/>
            <person name="Braasch I."/>
            <person name="Lecointre G."/>
            <person name="Bobe J."/>
            <person name="Postlethwait J.H."/>
            <person name="Berthelot C."/>
            <person name="Roest Crollius H."/>
            <person name="Guiguen Y."/>
        </authorList>
    </citation>
    <scope>NUCLEOTIDE SEQUENCE</scope>
    <source>
        <strain evidence="3">WJC10195</strain>
    </source>
</reference>
<evidence type="ECO:0008006" key="5">
    <source>
        <dbReference type="Google" id="ProtNLM"/>
    </source>
</evidence>
<dbReference type="OrthoDB" id="10036956at2759"/>
<dbReference type="InterPro" id="IPR005026">
    <property type="entry name" value="SAPAP"/>
</dbReference>